<evidence type="ECO:0000313" key="1">
    <source>
        <dbReference type="EMBL" id="KAJ7989341.1"/>
    </source>
</evidence>
<dbReference type="Proteomes" id="UP001157502">
    <property type="component" value="Chromosome 29"/>
</dbReference>
<comment type="caution">
    <text evidence="1">The sequence shown here is derived from an EMBL/GenBank/DDBJ whole genome shotgun (WGS) entry which is preliminary data.</text>
</comment>
<name>A0ACC2FDB4_DALPE</name>
<sequence>FTASSQEYKNENHLGKEETEIPSLQRFLQNLNDHRTRTSDYIHRAYGILSLIKGAKNCNMTDINKELCLVLQERLEVKLKSIGESMEGSCEKFVRCLSQGVQQSEASCVTLLDNVISKGKKGSAFHKVLKTLCKNDG</sequence>
<reference evidence="1" key="1">
    <citation type="submission" date="2021-05" db="EMBL/GenBank/DDBJ databases">
        <authorList>
            <person name="Pan Q."/>
            <person name="Jouanno E."/>
            <person name="Zahm M."/>
            <person name="Klopp C."/>
            <person name="Cabau C."/>
            <person name="Louis A."/>
            <person name="Berthelot C."/>
            <person name="Parey E."/>
            <person name="Roest Crollius H."/>
            <person name="Montfort J."/>
            <person name="Robinson-Rechavi M."/>
            <person name="Bouchez O."/>
            <person name="Lampietro C."/>
            <person name="Lopez Roques C."/>
            <person name="Donnadieu C."/>
            <person name="Postlethwait J."/>
            <person name="Bobe J."/>
            <person name="Dillon D."/>
            <person name="Chandos A."/>
            <person name="von Hippel F."/>
            <person name="Guiguen Y."/>
        </authorList>
    </citation>
    <scope>NUCLEOTIDE SEQUENCE</scope>
    <source>
        <strain evidence="1">YG-Jan2019</strain>
    </source>
</reference>
<proteinExistence type="predicted"/>
<feature type="non-terminal residue" evidence="1">
    <location>
        <position position="1"/>
    </location>
</feature>
<feature type="non-terminal residue" evidence="1">
    <location>
        <position position="137"/>
    </location>
</feature>
<protein>
    <submittedName>
        <fullName evidence="1">Uncharacterized protein</fullName>
    </submittedName>
</protein>
<dbReference type="EMBL" id="CM055756">
    <property type="protein sequence ID" value="KAJ7989341.1"/>
    <property type="molecule type" value="Genomic_DNA"/>
</dbReference>
<keyword evidence="2" id="KW-1185">Reference proteome</keyword>
<organism evidence="1 2">
    <name type="scientific">Dallia pectoralis</name>
    <name type="common">Alaska blackfish</name>
    <dbReference type="NCBI Taxonomy" id="75939"/>
    <lineage>
        <taxon>Eukaryota</taxon>
        <taxon>Metazoa</taxon>
        <taxon>Chordata</taxon>
        <taxon>Craniata</taxon>
        <taxon>Vertebrata</taxon>
        <taxon>Euteleostomi</taxon>
        <taxon>Actinopterygii</taxon>
        <taxon>Neopterygii</taxon>
        <taxon>Teleostei</taxon>
        <taxon>Protacanthopterygii</taxon>
        <taxon>Esociformes</taxon>
        <taxon>Umbridae</taxon>
        <taxon>Dallia</taxon>
    </lineage>
</organism>
<evidence type="ECO:0000313" key="2">
    <source>
        <dbReference type="Proteomes" id="UP001157502"/>
    </source>
</evidence>
<gene>
    <name evidence="1" type="ORF">DPEC_G00303530</name>
</gene>
<accession>A0ACC2FDB4</accession>